<evidence type="ECO:0000256" key="7">
    <source>
        <dbReference type="ARBA" id="ARBA00022670"/>
    </source>
</evidence>
<dbReference type="PANTHER" id="PTHR11533:SF174">
    <property type="entry name" value="PUROMYCIN-SENSITIVE AMINOPEPTIDASE-RELATED"/>
    <property type="match status" value="1"/>
</dbReference>
<feature type="chain" id="PRO_5015684198" description="Aminopeptidase N" evidence="12">
    <location>
        <begin position="23"/>
        <end position="656"/>
    </location>
</feature>
<evidence type="ECO:0000256" key="8">
    <source>
        <dbReference type="ARBA" id="ARBA00022723"/>
    </source>
</evidence>
<proteinExistence type="inferred from homology"/>
<keyword evidence="10" id="KW-0862">Zinc</keyword>
<gene>
    <name evidence="15" type="ORF">CJD36_011695</name>
</gene>
<feature type="domain" description="Secretion system C-terminal sorting" evidence="14">
    <location>
        <begin position="586"/>
        <end position="654"/>
    </location>
</feature>
<feature type="signal peptide" evidence="12">
    <location>
        <begin position="1"/>
        <end position="22"/>
    </location>
</feature>
<evidence type="ECO:0000256" key="3">
    <source>
        <dbReference type="ARBA" id="ARBA00010136"/>
    </source>
</evidence>
<keyword evidence="6" id="KW-0031">Aminopeptidase</keyword>
<dbReference type="InterPro" id="IPR026444">
    <property type="entry name" value="Secre_tail"/>
</dbReference>
<accession>A0A2S7SUN1</accession>
<dbReference type="RefSeq" id="WP_105039357.1">
    <property type="nucleotide sequence ID" value="NZ_PPSL01000003.1"/>
</dbReference>
<evidence type="ECO:0000313" key="15">
    <source>
        <dbReference type="EMBL" id="PQJ10629.1"/>
    </source>
</evidence>
<dbReference type="GO" id="GO:0016285">
    <property type="term" value="F:alanyl aminopeptidase activity"/>
    <property type="evidence" value="ECO:0007669"/>
    <property type="project" value="UniProtKB-EC"/>
</dbReference>
<evidence type="ECO:0000259" key="13">
    <source>
        <dbReference type="Pfam" id="PF01433"/>
    </source>
</evidence>
<dbReference type="CDD" id="cd09603">
    <property type="entry name" value="M1_APN_like"/>
    <property type="match status" value="1"/>
</dbReference>
<dbReference type="GO" id="GO:0070006">
    <property type="term" value="F:metalloaminopeptidase activity"/>
    <property type="evidence" value="ECO:0007669"/>
    <property type="project" value="TreeGrafter"/>
</dbReference>
<dbReference type="GO" id="GO:0043171">
    <property type="term" value="P:peptide catabolic process"/>
    <property type="evidence" value="ECO:0007669"/>
    <property type="project" value="TreeGrafter"/>
</dbReference>
<dbReference type="AlphaFoldDB" id="A0A2S7SUN1"/>
<keyword evidence="8" id="KW-0479">Metal-binding</keyword>
<evidence type="ECO:0000256" key="11">
    <source>
        <dbReference type="ARBA" id="ARBA00023049"/>
    </source>
</evidence>
<keyword evidence="7" id="KW-0645">Protease</keyword>
<keyword evidence="16" id="KW-1185">Reference proteome</keyword>
<dbReference type="GO" id="GO:0005737">
    <property type="term" value="C:cytoplasm"/>
    <property type="evidence" value="ECO:0007669"/>
    <property type="project" value="TreeGrafter"/>
</dbReference>
<evidence type="ECO:0000256" key="9">
    <source>
        <dbReference type="ARBA" id="ARBA00022801"/>
    </source>
</evidence>
<keyword evidence="9" id="KW-0378">Hydrolase</keyword>
<evidence type="ECO:0000256" key="1">
    <source>
        <dbReference type="ARBA" id="ARBA00000098"/>
    </source>
</evidence>
<dbReference type="EC" id="3.4.11.2" evidence="4"/>
<dbReference type="Pfam" id="PF18962">
    <property type="entry name" value="Por_Secre_tail"/>
    <property type="match status" value="1"/>
</dbReference>
<sequence>MRSFLTRLLTVALIPVSYFATAQENENTTRCHALKNKMVAKTTVASVAEDNYDVKYVKFDLNVSNTSTYIAGNVTTTATVVASSLSTYVFELNTLLTIDSVLINGAIRPFTTAGVVRTVTLAAPLPMGTAFTAQVFYTGTPTSGTLFGGALGVNCIASPSWGNRATYTLSESYHANEWWPCKQSLRDKIDSIDMWLTVPDTLKGGSNGKLVAVTTVDATHKRFEWKERYPIDYYLISFAVANYVDYSYYMHFSASTDSMLVQNYVYSNPGTLLSFQSKIDSTGMMIDYFSTLYGRYPFWQEKYGHCMGPLGGGMEHQTMTTLGNFGTTLIAHELGHQWFGDNATCGAWTDIFVNEGFASYSEYLFEDHFWNHTAAINTIRDQQTNVKSSPDGAIFVDDTTNEGRIFDTRLTYDKGACVIHMLRFVVNNDNTFFNILKTHQTQMRDSTATIADFKSTTAGITGAITGSMSIDTFFNQWAYGEGYPIYTAKWNQIGNDVWVKLDQTTSFPSSIPLFQTPIELKLRSAAGDTIVRVFNAQASQVYHFTWDRTMNNMVFDPNYWLVYDLTSLTHDVTLDVNNVATLPISIMPNPASADWTVNNLPANSSLALLDLSGRLLWQNAGNSKAVVVPATNLATGMYLLQVKSDAGSASYKLIKE</sequence>
<dbReference type="SUPFAM" id="SSF55486">
    <property type="entry name" value="Metalloproteases ('zincins'), catalytic domain"/>
    <property type="match status" value="1"/>
</dbReference>
<comment type="caution">
    <text evidence="15">The sequence shown here is derived from an EMBL/GenBank/DDBJ whole genome shotgun (WGS) entry which is preliminary data.</text>
</comment>
<dbReference type="Pfam" id="PF01433">
    <property type="entry name" value="Peptidase_M1"/>
    <property type="match status" value="1"/>
</dbReference>
<comment type="catalytic activity">
    <reaction evidence="1">
        <text>Release of an N-terminal amino acid, Xaa-|-Yaa- from a peptide, amide or arylamide. Xaa is preferably Ala, but may be most amino acids including Pro (slow action). When a terminal hydrophobic residue is followed by a prolyl residue, the two may be released as an intact Xaa-Pro dipeptide.</text>
        <dbReference type="EC" id="3.4.11.2"/>
    </reaction>
</comment>
<evidence type="ECO:0000256" key="12">
    <source>
        <dbReference type="SAM" id="SignalP"/>
    </source>
</evidence>
<keyword evidence="11" id="KW-0482">Metalloprotease</keyword>
<evidence type="ECO:0000313" key="16">
    <source>
        <dbReference type="Proteomes" id="UP000239872"/>
    </source>
</evidence>
<dbReference type="Gene3D" id="2.60.40.1730">
    <property type="entry name" value="tricorn interacting facor f3 domain"/>
    <property type="match status" value="1"/>
</dbReference>
<dbReference type="InterPro" id="IPR050344">
    <property type="entry name" value="Peptidase_M1_aminopeptidases"/>
</dbReference>
<dbReference type="PRINTS" id="PR00756">
    <property type="entry name" value="ALADIPTASE"/>
</dbReference>
<evidence type="ECO:0000256" key="4">
    <source>
        <dbReference type="ARBA" id="ARBA00012564"/>
    </source>
</evidence>
<dbReference type="OrthoDB" id="100605at2"/>
<dbReference type="InterPro" id="IPR014782">
    <property type="entry name" value="Peptidase_M1_dom"/>
</dbReference>
<dbReference type="InterPro" id="IPR042097">
    <property type="entry name" value="Aminopeptidase_N-like_N_sf"/>
</dbReference>
<dbReference type="GO" id="GO:0016020">
    <property type="term" value="C:membrane"/>
    <property type="evidence" value="ECO:0007669"/>
    <property type="project" value="TreeGrafter"/>
</dbReference>
<protein>
    <recommendedName>
        <fullName evidence="5">Aminopeptidase N</fullName>
        <ecNumber evidence="4">3.4.11.2</ecNumber>
    </recommendedName>
</protein>
<evidence type="ECO:0000256" key="6">
    <source>
        <dbReference type="ARBA" id="ARBA00022438"/>
    </source>
</evidence>
<dbReference type="GO" id="GO:0005615">
    <property type="term" value="C:extracellular space"/>
    <property type="evidence" value="ECO:0007669"/>
    <property type="project" value="TreeGrafter"/>
</dbReference>
<dbReference type="EMBL" id="PPSL01000003">
    <property type="protein sequence ID" value="PQJ10629.1"/>
    <property type="molecule type" value="Genomic_DNA"/>
</dbReference>
<dbReference type="GO" id="GO:0006508">
    <property type="term" value="P:proteolysis"/>
    <property type="evidence" value="ECO:0007669"/>
    <property type="project" value="UniProtKB-KW"/>
</dbReference>
<evidence type="ECO:0000256" key="5">
    <source>
        <dbReference type="ARBA" id="ARBA00015611"/>
    </source>
</evidence>
<dbReference type="NCBIfam" id="TIGR04183">
    <property type="entry name" value="Por_Secre_tail"/>
    <property type="match status" value="1"/>
</dbReference>
<dbReference type="InterPro" id="IPR001930">
    <property type="entry name" value="Peptidase_M1"/>
</dbReference>
<feature type="domain" description="Peptidase M1 membrane alanine aminopeptidase" evidence="13">
    <location>
        <begin position="327"/>
        <end position="477"/>
    </location>
</feature>
<dbReference type="InterPro" id="IPR027268">
    <property type="entry name" value="Peptidase_M4/M1_CTD_sf"/>
</dbReference>
<comment type="similarity">
    <text evidence="3">Belongs to the peptidase M1 family.</text>
</comment>
<dbReference type="Gene3D" id="1.10.390.10">
    <property type="entry name" value="Neutral Protease Domain 2"/>
    <property type="match status" value="1"/>
</dbReference>
<name>A0A2S7SUN1_9BACT</name>
<dbReference type="PANTHER" id="PTHR11533">
    <property type="entry name" value="PROTEASE M1 ZINC METALLOPROTEASE"/>
    <property type="match status" value="1"/>
</dbReference>
<comment type="cofactor">
    <cofactor evidence="2">
        <name>Zn(2+)</name>
        <dbReference type="ChEBI" id="CHEBI:29105"/>
    </cofactor>
</comment>
<dbReference type="GO" id="GO:0042277">
    <property type="term" value="F:peptide binding"/>
    <property type="evidence" value="ECO:0007669"/>
    <property type="project" value="TreeGrafter"/>
</dbReference>
<evidence type="ECO:0000259" key="14">
    <source>
        <dbReference type="Pfam" id="PF18962"/>
    </source>
</evidence>
<evidence type="ECO:0000256" key="2">
    <source>
        <dbReference type="ARBA" id="ARBA00001947"/>
    </source>
</evidence>
<reference evidence="15 16" key="1">
    <citation type="submission" date="2018-01" db="EMBL/GenBank/DDBJ databases">
        <title>A novel member of the phylum Bacteroidetes isolated from glacier ice.</title>
        <authorList>
            <person name="Liu Q."/>
            <person name="Xin Y.-H."/>
        </authorList>
    </citation>
    <scope>NUCLEOTIDE SEQUENCE [LARGE SCALE GENOMIC DNA]</scope>
    <source>
        <strain evidence="15 16">RB1R16</strain>
    </source>
</reference>
<keyword evidence="12" id="KW-0732">Signal</keyword>
<dbReference type="SUPFAM" id="SSF63737">
    <property type="entry name" value="Leukotriene A4 hydrolase N-terminal domain"/>
    <property type="match status" value="1"/>
</dbReference>
<organism evidence="15 16">
    <name type="scientific">Flavipsychrobacter stenotrophus</name>
    <dbReference type="NCBI Taxonomy" id="2077091"/>
    <lineage>
        <taxon>Bacteria</taxon>
        <taxon>Pseudomonadati</taxon>
        <taxon>Bacteroidota</taxon>
        <taxon>Chitinophagia</taxon>
        <taxon>Chitinophagales</taxon>
        <taxon>Chitinophagaceae</taxon>
        <taxon>Flavipsychrobacter</taxon>
    </lineage>
</organism>
<dbReference type="Proteomes" id="UP000239872">
    <property type="component" value="Unassembled WGS sequence"/>
</dbReference>
<dbReference type="GO" id="GO:0008270">
    <property type="term" value="F:zinc ion binding"/>
    <property type="evidence" value="ECO:0007669"/>
    <property type="project" value="InterPro"/>
</dbReference>
<evidence type="ECO:0000256" key="10">
    <source>
        <dbReference type="ARBA" id="ARBA00022833"/>
    </source>
</evidence>